<name>A0A0G2ZDV0_9BACT</name>
<dbReference type="STRING" id="1330330.IX53_07855"/>
<accession>A0A0G2ZDV0</accession>
<dbReference type="KEGG" id="kpf:IX53_07855"/>
<gene>
    <name evidence="1" type="ORF">IX53_07855</name>
</gene>
<evidence type="ECO:0008006" key="3">
    <source>
        <dbReference type="Google" id="ProtNLM"/>
    </source>
</evidence>
<dbReference type="OrthoDB" id="42274at2"/>
<keyword evidence="2" id="KW-1185">Reference proteome</keyword>
<evidence type="ECO:0000313" key="1">
    <source>
        <dbReference type="EMBL" id="AKI97739.1"/>
    </source>
</evidence>
<dbReference type="RefSeq" id="WP_047754874.1">
    <property type="nucleotide sequence ID" value="NZ_CAJUHA010000017.1"/>
</dbReference>
<evidence type="ECO:0000313" key="2">
    <source>
        <dbReference type="Proteomes" id="UP000035159"/>
    </source>
</evidence>
<sequence length="355" mass="41933">MKQYLFFSLVLMLILSGCVALFITSPMEKILIAEVEVRPPVLKYSIISTLEEMYYANVEAPEKWASYYTGVSEASRAHYLWLLDTYNAMNQKMREYLEIIFQNVHPWRLMNIATMLSDDSTVEDLVKVYKGAIVGANNLPASVREALGELLPYYYTNFFKDYFEENAPLFEDIAKEMTAEAQSYPNPYEFISENSGIELGKSKCLFYYTFREVGAYGFRLDELRISTLQRDVDTIEKLFFTPLHEYTHEFFQTFTGSKEFKELAEELKERDPGFYEYWNSDTGLKSSYSWRGFCEENLVEGFAKLLRDRFYGSIQEHRAFYYYDMDFYEYLKAIDFSPERMTLEEVALEFYRSKM</sequence>
<dbReference type="Proteomes" id="UP000035159">
    <property type="component" value="Chromosome"/>
</dbReference>
<proteinExistence type="predicted"/>
<dbReference type="AlphaFoldDB" id="A0A0G2ZDV0"/>
<dbReference type="PROSITE" id="PS51257">
    <property type="entry name" value="PROKAR_LIPOPROTEIN"/>
    <property type="match status" value="1"/>
</dbReference>
<organism evidence="1 2">
    <name type="scientific">Kosmotoga pacifica</name>
    <dbReference type="NCBI Taxonomy" id="1330330"/>
    <lineage>
        <taxon>Bacteria</taxon>
        <taxon>Thermotogati</taxon>
        <taxon>Thermotogota</taxon>
        <taxon>Thermotogae</taxon>
        <taxon>Kosmotogales</taxon>
        <taxon>Kosmotogaceae</taxon>
        <taxon>Kosmotoga</taxon>
    </lineage>
</organism>
<dbReference type="EMBL" id="CP011232">
    <property type="protein sequence ID" value="AKI97739.1"/>
    <property type="molecule type" value="Genomic_DNA"/>
</dbReference>
<reference evidence="1 2" key="1">
    <citation type="submission" date="2015-04" db="EMBL/GenBank/DDBJ databases">
        <title>Complete Genome Sequence of Kosmotoga pacifica SLHLJ1.</title>
        <authorList>
            <person name="Jiang L.J."/>
            <person name="Shao Z.Z."/>
            <person name="Jebbar M."/>
        </authorList>
    </citation>
    <scope>NUCLEOTIDE SEQUENCE [LARGE SCALE GENOMIC DNA]</scope>
    <source>
        <strain evidence="1 2">SLHLJ1</strain>
    </source>
</reference>
<protein>
    <recommendedName>
        <fullName evidence="3">DUF4932 domain-containing protein</fullName>
    </recommendedName>
</protein>
<dbReference type="PATRIC" id="fig|1330330.3.peg.1589"/>